<proteinExistence type="predicted"/>
<sequence length="576" mass="63560">MLRFWIIGISVLPLLINGLIGTSHYTSPSTGVSKRRSGVICRNGTLPPNVTECSSYTCPMYQTDNGSYSCPPGYITDKDDCKDIDECRTAKDLCGAFTHCRNTPGGYSCTCDPGYHKGNETEFCPSDYKEQNACTDIDECSDNPRRCGSNLICKNTPGAYKCECDKGYQNITNTCVVKCKYNARNDSCEDKSFQCNLKKFSRRFTPYCENVTSQGKPSVLQLLGGMDDLIDDLSHANKTERLQRVGELLSIVEATVQTLALLDQKTVSYANTNETIRIQVSNGKVDEGTLSVKGKGSHIQLDSKAAAGNTGLALLGSIEYTNITHILNGSDLFEEKSENKSFTLVSPVVSVFLGISNTSNLQQPVSMRLNFTAESWTLTLLTQIGLSISIFCLVLAIITFCFCRSIRGTRNIIHTHLCVSLFFANCIFLLGITASGNKVVCGIVAGLLHAFYLSSFCWMSLEGLELYRMLVTVFNTHLKKRYLLAVGYGTPALIVTISAVVYHEGYGTKEYCWLSRKNGFIWAFMGPVCLIILDRVCCGLLRIRSIASMTAIIFTNKMVNEGVSAFFFSIKLSFCY</sequence>
<dbReference type="SMART" id="SM00181">
    <property type="entry name" value="EGF"/>
    <property type="match status" value="3"/>
</dbReference>
<keyword evidence="16" id="KW-1185">Reference proteome</keyword>
<dbReference type="InterPro" id="IPR000152">
    <property type="entry name" value="EGF-type_Asp/Asn_hydroxyl_site"/>
</dbReference>
<dbReference type="GO" id="GO:0004930">
    <property type="term" value="F:G protein-coupled receptor activity"/>
    <property type="evidence" value="ECO:0007669"/>
    <property type="project" value="InterPro"/>
</dbReference>
<dbReference type="SMART" id="SM00179">
    <property type="entry name" value="EGF_CA"/>
    <property type="match status" value="2"/>
</dbReference>
<dbReference type="Gene3D" id="1.20.1070.10">
    <property type="entry name" value="Rhodopsin 7-helix transmembrane proteins"/>
    <property type="match status" value="1"/>
</dbReference>
<keyword evidence="4 12" id="KW-0732">Signal</keyword>
<evidence type="ECO:0000259" key="14">
    <source>
        <dbReference type="PROSITE" id="PS50261"/>
    </source>
</evidence>
<dbReference type="PROSITE" id="PS50026">
    <property type="entry name" value="EGF_3"/>
    <property type="match status" value="2"/>
</dbReference>
<feature type="transmembrane region" description="Helical" evidence="11">
    <location>
        <begin position="482"/>
        <end position="501"/>
    </location>
</feature>
<dbReference type="GO" id="GO:0005509">
    <property type="term" value="F:calcium ion binding"/>
    <property type="evidence" value="ECO:0007669"/>
    <property type="project" value="InterPro"/>
</dbReference>
<evidence type="ECO:0000256" key="7">
    <source>
        <dbReference type="ARBA" id="ARBA00023136"/>
    </source>
</evidence>
<comment type="caution">
    <text evidence="10">Lacks conserved residue(s) required for the propagation of feature annotation.</text>
</comment>
<dbReference type="CDD" id="cd00054">
    <property type="entry name" value="EGF_CA"/>
    <property type="match status" value="2"/>
</dbReference>
<feature type="chain" id="PRO_5043989427" evidence="12">
    <location>
        <begin position="22"/>
        <end position="576"/>
    </location>
</feature>
<dbReference type="GO" id="GO:0005886">
    <property type="term" value="C:plasma membrane"/>
    <property type="evidence" value="ECO:0007669"/>
    <property type="project" value="TreeGrafter"/>
</dbReference>
<dbReference type="Pfam" id="PF00002">
    <property type="entry name" value="7tm_2"/>
    <property type="match status" value="1"/>
</dbReference>
<name>A0AAV7BPZ8_ENGPU</name>
<evidence type="ECO:0000256" key="10">
    <source>
        <dbReference type="PROSITE-ProRule" id="PRU00076"/>
    </source>
</evidence>
<dbReference type="InterPro" id="IPR049883">
    <property type="entry name" value="NOTCH1_EGF-like"/>
</dbReference>
<dbReference type="GO" id="GO:0007189">
    <property type="term" value="P:adenylate cyclase-activating G protein-coupled receptor signaling pathway"/>
    <property type="evidence" value="ECO:0007669"/>
    <property type="project" value="TreeGrafter"/>
</dbReference>
<evidence type="ECO:0000256" key="4">
    <source>
        <dbReference type="ARBA" id="ARBA00022729"/>
    </source>
</evidence>
<feature type="signal peptide" evidence="12">
    <location>
        <begin position="1"/>
        <end position="21"/>
    </location>
</feature>
<evidence type="ECO:0000256" key="12">
    <source>
        <dbReference type="SAM" id="SignalP"/>
    </source>
</evidence>
<feature type="transmembrane region" description="Helical" evidence="11">
    <location>
        <begin position="442"/>
        <end position="461"/>
    </location>
</feature>
<evidence type="ECO:0000256" key="1">
    <source>
        <dbReference type="ARBA" id="ARBA00004141"/>
    </source>
</evidence>
<dbReference type="PROSITE" id="PS00010">
    <property type="entry name" value="ASX_HYDROXYL"/>
    <property type="match status" value="2"/>
</dbReference>
<feature type="transmembrane region" description="Helical" evidence="11">
    <location>
        <begin position="415"/>
        <end position="436"/>
    </location>
</feature>
<evidence type="ECO:0000256" key="6">
    <source>
        <dbReference type="ARBA" id="ARBA00022989"/>
    </source>
</evidence>
<accession>A0AAV7BPZ8</accession>
<evidence type="ECO:0000256" key="8">
    <source>
        <dbReference type="ARBA" id="ARBA00023157"/>
    </source>
</evidence>
<dbReference type="GO" id="GO:0007166">
    <property type="term" value="P:cell surface receptor signaling pathway"/>
    <property type="evidence" value="ECO:0007669"/>
    <property type="project" value="InterPro"/>
</dbReference>
<dbReference type="PANTHER" id="PTHR12011">
    <property type="entry name" value="ADHESION G-PROTEIN COUPLED RECEPTOR"/>
    <property type="match status" value="1"/>
</dbReference>
<dbReference type="PROSITE" id="PS01186">
    <property type="entry name" value="EGF_2"/>
    <property type="match status" value="2"/>
</dbReference>
<evidence type="ECO:0000256" key="2">
    <source>
        <dbReference type="ARBA" id="ARBA00022536"/>
    </source>
</evidence>
<dbReference type="Proteomes" id="UP000824782">
    <property type="component" value="Unassembled WGS sequence"/>
</dbReference>
<dbReference type="InterPro" id="IPR001881">
    <property type="entry name" value="EGF-like_Ca-bd_dom"/>
</dbReference>
<feature type="domain" description="G-protein coupled receptors family 2 profile 2" evidence="14">
    <location>
        <begin position="378"/>
        <end position="533"/>
    </location>
</feature>
<dbReference type="PROSITE" id="PS50261">
    <property type="entry name" value="G_PROTEIN_RECEP_F2_4"/>
    <property type="match status" value="1"/>
</dbReference>
<evidence type="ECO:0000256" key="11">
    <source>
        <dbReference type="SAM" id="Phobius"/>
    </source>
</evidence>
<keyword evidence="3 11" id="KW-0812">Transmembrane</keyword>
<dbReference type="InterPro" id="IPR000742">
    <property type="entry name" value="EGF"/>
</dbReference>
<feature type="transmembrane region" description="Helical" evidence="11">
    <location>
        <begin position="380"/>
        <end position="403"/>
    </location>
</feature>
<dbReference type="AlphaFoldDB" id="A0AAV7BPZ8"/>
<keyword evidence="9" id="KW-0325">Glycoprotein</keyword>
<dbReference type="InterPro" id="IPR000832">
    <property type="entry name" value="GPCR_2_secretin-like"/>
</dbReference>
<protein>
    <submittedName>
        <fullName evidence="15">Uncharacterized protein</fullName>
    </submittedName>
</protein>
<feature type="domain" description="EGF-like" evidence="13">
    <location>
        <begin position="83"/>
        <end position="125"/>
    </location>
</feature>
<keyword evidence="2 10" id="KW-0245">EGF-like domain</keyword>
<evidence type="ECO:0000256" key="9">
    <source>
        <dbReference type="ARBA" id="ARBA00023180"/>
    </source>
</evidence>
<dbReference type="PROSITE" id="PS01187">
    <property type="entry name" value="EGF_CA"/>
    <property type="match status" value="2"/>
</dbReference>
<dbReference type="EMBL" id="WNYA01000004">
    <property type="protein sequence ID" value="KAG8574427.1"/>
    <property type="molecule type" value="Genomic_DNA"/>
</dbReference>
<evidence type="ECO:0000256" key="3">
    <source>
        <dbReference type="ARBA" id="ARBA00022692"/>
    </source>
</evidence>
<dbReference type="InterPro" id="IPR017981">
    <property type="entry name" value="GPCR_2-like_7TM"/>
</dbReference>
<keyword evidence="5" id="KW-0677">Repeat</keyword>
<gene>
    <name evidence="15" type="ORF">GDO81_009176</name>
</gene>
<dbReference type="PRINTS" id="PR00249">
    <property type="entry name" value="GPCRSECRETIN"/>
</dbReference>
<dbReference type="Pfam" id="PF07645">
    <property type="entry name" value="EGF_CA"/>
    <property type="match status" value="2"/>
</dbReference>
<comment type="subcellular location">
    <subcellularLocation>
        <location evidence="1">Membrane</location>
        <topology evidence="1">Multi-pass membrane protein</topology>
    </subcellularLocation>
</comment>
<dbReference type="InterPro" id="IPR018097">
    <property type="entry name" value="EGF_Ca-bd_CS"/>
</dbReference>
<comment type="caution">
    <text evidence="15">The sequence shown here is derived from an EMBL/GenBank/DDBJ whole genome shotgun (WGS) entry which is preliminary data.</text>
</comment>
<evidence type="ECO:0000313" key="16">
    <source>
        <dbReference type="Proteomes" id="UP000824782"/>
    </source>
</evidence>
<dbReference type="Gene3D" id="2.10.25.10">
    <property type="entry name" value="Laminin"/>
    <property type="match status" value="2"/>
</dbReference>
<evidence type="ECO:0000313" key="15">
    <source>
        <dbReference type="EMBL" id="KAG8574427.1"/>
    </source>
</evidence>
<reference evidence="15" key="1">
    <citation type="thesis" date="2020" institute="ProQuest LLC" country="789 East Eisenhower Parkway, Ann Arbor, MI, USA">
        <title>Comparative Genomics and Chromosome Evolution.</title>
        <authorList>
            <person name="Mudd A.B."/>
        </authorList>
    </citation>
    <scope>NUCLEOTIDE SEQUENCE</scope>
    <source>
        <strain evidence="15">237g6f4</strain>
        <tissue evidence="15">Blood</tissue>
    </source>
</reference>
<keyword evidence="6 11" id="KW-1133">Transmembrane helix</keyword>
<feature type="domain" description="EGF-like" evidence="13">
    <location>
        <begin position="136"/>
        <end position="176"/>
    </location>
</feature>
<keyword evidence="8" id="KW-1015">Disulfide bond</keyword>
<dbReference type="InterPro" id="IPR009030">
    <property type="entry name" value="Growth_fac_rcpt_cys_sf"/>
</dbReference>
<dbReference type="SUPFAM" id="SSF57184">
    <property type="entry name" value="Growth factor receptor domain"/>
    <property type="match status" value="1"/>
</dbReference>
<dbReference type="FunFam" id="2.10.25.10:FF:000017">
    <property type="entry name" value="latent-transforming growth factor beta-binding protein 4 isoform X1"/>
    <property type="match status" value="1"/>
</dbReference>
<dbReference type="PANTHER" id="PTHR12011:SF348">
    <property type="entry name" value="ADHESION G PROTEIN-COUPLED RECEPTOR E5"/>
    <property type="match status" value="1"/>
</dbReference>
<keyword evidence="7 11" id="KW-0472">Membrane</keyword>
<feature type="transmembrane region" description="Helical" evidence="11">
    <location>
        <begin position="521"/>
        <end position="541"/>
    </location>
</feature>
<dbReference type="FunFam" id="2.10.25.10:FF:000038">
    <property type="entry name" value="Fibrillin 2"/>
    <property type="match status" value="1"/>
</dbReference>
<evidence type="ECO:0000259" key="13">
    <source>
        <dbReference type="PROSITE" id="PS50026"/>
    </source>
</evidence>
<evidence type="ECO:0000256" key="5">
    <source>
        <dbReference type="ARBA" id="ARBA00022737"/>
    </source>
</evidence>
<organism evidence="15 16">
    <name type="scientific">Engystomops pustulosus</name>
    <name type="common">Tungara frog</name>
    <name type="synonym">Physalaemus pustulosus</name>
    <dbReference type="NCBI Taxonomy" id="76066"/>
    <lineage>
        <taxon>Eukaryota</taxon>
        <taxon>Metazoa</taxon>
        <taxon>Chordata</taxon>
        <taxon>Craniata</taxon>
        <taxon>Vertebrata</taxon>
        <taxon>Euteleostomi</taxon>
        <taxon>Amphibia</taxon>
        <taxon>Batrachia</taxon>
        <taxon>Anura</taxon>
        <taxon>Neobatrachia</taxon>
        <taxon>Hyloidea</taxon>
        <taxon>Leptodactylidae</taxon>
        <taxon>Leiuperinae</taxon>
        <taxon>Engystomops</taxon>
    </lineage>
</organism>